<feature type="compositionally biased region" description="Basic and acidic residues" evidence="6">
    <location>
        <begin position="751"/>
        <end position="827"/>
    </location>
</feature>
<keyword evidence="5" id="KW-0106">Calcium</keyword>
<comment type="domain">
    <text evidence="5">A pair of annexin repeats may form one binding site for calcium and phospholipid.</text>
</comment>
<feature type="region of interest" description="Disordered" evidence="6">
    <location>
        <begin position="394"/>
        <end position="455"/>
    </location>
</feature>
<dbReference type="Pfam" id="PF00191">
    <property type="entry name" value="Annexin"/>
    <property type="match status" value="14"/>
</dbReference>
<feature type="region of interest" description="Disordered" evidence="6">
    <location>
        <begin position="751"/>
        <end position="831"/>
    </location>
</feature>
<feature type="compositionally biased region" description="Basic and acidic residues" evidence="6">
    <location>
        <begin position="410"/>
        <end position="455"/>
    </location>
</feature>
<dbReference type="GO" id="GO:0005634">
    <property type="term" value="C:nucleus"/>
    <property type="evidence" value="ECO:0007669"/>
    <property type="project" value="TreeGrafter"/>
</dbReference>
<reference evidence="7 8" key="1">
    <citation type="journal article" date="2021" name="Elife">
        <title>Chloroplast acquisition without the gene transfer in kleptoplastic sea slugs, Plakobranchus ocellatus.</title>
        <authorList>
            <person name="Maeda T."/>
            <person name="Takahashi S."/>
            <person name="Yoshida T."/>
            <person name="Shimamura S."/>
            <person name="Takaki Y."/>
            <person name="Nagai Y."/>
            <person name="Toyoda A."/>
            <person name="Suzuki Y."/>
            <person name="Arimoto A."/>
            <person name="Ishii H."/>
            <person name="Satoh N."/>
            <person name="Nishiyama T."/>
            <person name="Hasebe M."/>
            <person name="Maruyama T."/>
            <person name="Minagawa J."/>
            <person name="Obokata J."/>
            <person name="Shigenobu S."/>
        </authorList>
    </citation>
    <scope>NUCLEOTIDE SEQUENCE [LARGE SCALE GENOMIC DNA]</scope>
</reference>
<dbReference type="PANTHER" id="PTHR10502">
    <property type="entry name" value="ANNEXIN"/>
    <property type="match status" value="1"/>
</dbReference>
<keyword evidence="2" id="KW-0597">Phosphoprotein</keyword>
<protein>
    <recommendedName>
        <fullName evidence="5">Annexin</fullName>
    </recommendedName>
</protein>
<dbReference type="SMART" id="SM00335">
    <property type="entry name" value="ANX"/>
    <property type="match status" value="16"/>
</dbReference>
<dbReference type="PROSITE" id="PS00223">
    <property type="entry name" value="ANNEXIN_1"/>
    <property type="match status" value="4"/>
</dbReference>
<gene>
    <name evidence="7" type="ORF">ElyMa_004772300</name>
</gene>
<evidence type="ECO:0000256" key="5">
    <source>
        <dbReference type="RuleBase" id="RU003540"/>
    </source>
</evidence>
<feature type="region of interest" description="Disordered" evidence="6">
    <location>
        <begin position="335"/>
        <end position="379"/>
    </location>
</feature>
<sequence length="1819" mass="205246">MYYGIKPGDPEDVNNFYYPFYRDVDDVTDERDNKKAPANQAETDAKSLHKVTKEGERPHDILIKSLATRSYRQRLKIKKKYKELYQTDLEEDLKRALGGEWNLLIEALFNEEKSHPPQALGKVIKSGDAPALVRRLTPLTNNELADLKEDYLKENSESLEHDISAKFDSPTDMLLLTLVKGTKREKEQTSDSGVERDAKALLEHGDGRWTSESGKFVLLLEQKTPAYMSRVFDRYKLLNKGKSAVKAVYDECPRDYADALAAYINCTETAGSETIDRLHKNLDATNPTFVKTVVVRSEIDMPKVKKDYRKKYGNDLGVDLEQRSSHTTVSVLKAIINKTPQKQKTTRRRQDNTTGQKRSRSLSPSERQEQREEEEMLRQERLQRLREQEELYLRNKEDYHSPHNSPRHHKDGEEDGKYKHGQDKDKGTKSDQDNDKKKDEKKDEKEKKYNPDEDAKRLYNAMKGLGTDEDAIVEIIPQRSNAERQAIRKRYQELYKQDLMADLKSETSGDFQEVVEALMLPPVEFDAFSLHKAMEGLGTDETALIGIICSKTPSELEEIKKVYKKEHKSDLETDVRKDTSGDFKEMLLNRLSTKNTKQDTADKKKAETDATTLHLNPTADTLREIFNGMTSKQIKATADAHRKLFSEDISESIKKASSGDAEYAYLALAAGQDEDQSNFYADRLHSSVSGLGTNDNQLIRILVSRSEVDLPAITAAYQSRHGQPLKEAVTKDTSGDYGKVLVKIIEKAETKQDQGNKMIKKQEPKRENKAAVEKRDKPKDAMAAAEKRDGREKKNTETTGARDKGTREKRNENVDRNQKQKPEKKKEEEEDAVKLFNAMKNQGTDEDIIIEVITRNSNAGRQALRQRYQTLYKEDLMADLKSETSGDFQEVLEALMLPPVEFDAFSLNKAMEGLGTDETALISIICSKTPAELEEIKKVYKREYNKDLESDIKKETSGDFQSFFLHLLSGKTSKAEGVNKDKAERDARALHDIPTSHEIKALFMESPAQIAATAKAHQELFDADIEFSIKKATSGDAEKAYLATLRSQEDLTLFYAKQLENALGGLGTNDTLLIWTLVSRSEIDLPAIKSHYQRVFGRSLTEDVKKDTSGDYGKTLIKILDKAGEEKSKKKDEKKPAKKTSPTRTAAPSNKNNAKEGTKKAEEPKKSPRGKKETESKTTKLDEDATKLYKAMNGVGTDEDTLVEVIVRNSNSERQNVKKRYQELYQQDLLKDLKSETSGDFHEVLEALMLPPVEFDALSLNKAMKGLGTDETALIGIICSKTPAELEEIKKVYKKNHQKDLESEVEKETSGQLRDLLMKLLSAKVSKGESVDKNKADTDARLLHETPSQDIITGIFIKGSSAQVLATTSSHKYFYGEDIAESIKKACSGDEEKAYLAYTGALQNLVTFYTERLHSSMEGMGTKETQLTRILVSTLETDLPAIKGKYKSLYGQPLRDVVKKETSGDYQKVLLALLDKVGEVKVEEKQGRAQSVSSRGPAEDAIKIYKAMHRVGTEEDVVVEIVCKLSNTERQQLKKRYFELYKQDLEKDLRSELTGDFEDTIMALMVPADNYDARCLHEAMKGFGTDETTLIGIVCSKDPSQMEKLRQSYKQAYSRDLEMDIVGETSGDLRELLLALAMGKRDSSSRTDKKTAQENAKSVHDDPTPDNLRRVLVSSSIAQAQATITAYREQYKEEMSDLIKRATSGDLEKAYVAVVKAMGDESTFYAERIHTAMKGAGTNEAQLTRIIIARSEVDLPAIKVKYSKLYGPSLKKDIGSDTSGDYRRTLLKLIDHWGGPELPEDKPSNSNNNKPGKSERNRR</sequence>
<dbReference type="GO" id="GO:0005886">
    <property type="term" value="C:plasma membrane"/>
    <property type="evidence" value="ECO:0007669"/>
    <property type="project" value="TreeGrafter"/>
</dbReference>
<dbReference type="InterPro" id="IPR037104">
    <property type="entry name" value="Annexin_sf"/>
</dbReference>
<keyword evidence="4 5" id="KW-0041">Annexin</keyword>
<evidence type="ECO:0000313" key="8">
    <source>
        <dbReference type="Proteomes" id="UP000762676"/>
    </source>
</evidence>
<dbReference type="FunFam" id="1.10.220.10:FF:000001">
    <property type="entry name" value="Annexin"/>
    <property type="match status" value="4"/>
</dbReference>
<dbReference type="InterPro" id="IPR001464">
    <property type="entry name" value="Annexin"/>
</dbReference>
<feature type="compositionally biased region" description="Basic and acidic residues" evidence="6">
    <location>
        <begin position="366"/>
        <end position="379"/>
    </location>
</feature>
<feature type="compositionally biased region" description="Polar residues" evidence="6">
    <location>
        <begin position="1143"/>
        <end position="1152"/>
    </location>
</feature>
<feature type="region of interest" description="Disordered" evidence="6">
    <location>
        <begin position="1125"/>
        <end position="1180"/>
    </location>
</feature>
<dbReference type="GO" id="GO:0005544">
    <property type="term" value="F:calcium-dependent phospholipid binding"/>
    <property type="evidence" value="ECO:0007669"/>
    <property type="project" value="UniProtKB-KW"/>
</dbReference>
<evidence type="ECO:0000256" key="1">
    <source>
        <dbReference type="ARBA" id="ARBA00007831"/>
    </source>
</evidence>
<feature type="compositionally biased region" description="Basic and acidic residues" evidence="6">
    <location>
        <begin position="1153"/>
        <end position="1180"/>
    </location>
</feature>
<dbReference type="PANTHER" id="PTHR10502:SF102">
    <property type="entry name" value="ANNEXIN B11"/>
    <property type="match status" value="1"/>
</dbReference>
<name>A0AAV4IFF3_9GAST</name>
<dbReference type="PROSITE" id="PS51897">
    <property type="entry name" value="ANNEXIN_2"/>
    <property type="match status" value="13"/>
</dbReference>
<dbReference type="FunFam" id="1.10.220.10:FF:000005">
    <property type="entry name" value="Annexin"/>
    <property type="match status" value="4"/>
</dbReference>
<dbReference type="Gene3D" id="1.10.220.10">
    <property type="entry name" value="Annexin"/>
    <property type="match status" value="19"/>
</dbReference>
<evidence type="ECO:0000256" key="4">
    <source>
        <dbReference type="ARBA" id="ARBA00023216"/>
    </source>
</evidence>
<keyword evidence="5" id="KW-0111">Calcium/phospholipid-binding</keyword>
<dbReference type="GO" id="GO:0012506">
    <property type="term" value="C:vesicle membrane"/>
    <property type="evidence" value="ECO:0007669"/>
    <property type="project" value="TreeGrafter"/>
</dbReference>
<evidence type="ECO:0000256" key="2">
    <source>
        <dbReference type="ARBA" id="ARBA00022553"/>
    </source>
</evidence>
<proteinExistence type="inferred from homology"/>
<evidence type="ECO:0000313" key="7">
    <source>
        <dbReference type="EMBL" id="GFS09018.1"/>
    </source>
</evidence>
<feature type="region of interest" description="Disordered" evidence="6">
    <location>
        <begin position="1793"/>
        <end position="1819"/>
    </location>
</feature>
<dbReference type="InterPro" id="IPR018252">
    <property type="entry name" value="Annexin_repeat_CS"/>
</dbReference>
<feature type="region of interest" description="Disordered" evidence="6">
    <location>
        <begin position="1643"/>
        <end position="1667"/>
    </location>
</feature>
<dbReference type="GO" id="GO:0005509">
    <property type="term" value="F:calcium ion binding"/>
    <property type="evidence" value="ECO:0007669"/>
    <property type="project" value="InterPro"/>
</dbReference>
<dbReference type="EMBL" id="BMAT01009571">
    <property type="protein sequence ID" value="GFS09018.1"/>
    <property type="molecule type" value="Genomic_DNA"/>
</dbReference>
<feature type="region of interest" description="Disordered" evidence="6">
    <location>
        <begin position="28"/>
        <end position="53"/>
    </location>
</feature>
<dbReference type="GO" id="GO:0005737">
    <property type="term" value="C:cytoplasm"/>
    <property type="evidence" value="ECO:0007669"/>
    <property type="project" value="TreeGrafter"/>
</dbReference>
<feature type="compositionally biased region" description="Basic and acidic residues" evidence="6">
    <location>
        <begin position="1125"/>
        <end position="1135"/>
    </location>
</feature>
<evidence type="ECO:0000256" key="3">
    <source>
        <dbReference type="ARBA" id="ARBA00022737"/>
    </source>
</evidence>
<organism evidence="7 8">
    <name type="scientific">Elysia marginata</name>
    <dbReference type="NCBI Taxonomy" id="1093978"/>
    <lineage>
        <taxon>Eukaryota</taxon>
        <taxon>Metazoa</taxon>
        <taxon>Spiralia</taxon>
        <taxon>Lophotrochozoa</taxon>
        <taxon>Mollusca</taxon>
        <taxon>Gastropoda</taxon>
        <taxon>Heterobranchia</taxon>
        <taxon>Euthyneura</taxon>
        <taxon>Panpulmonata</taxon>
        <taxon>Sacoglossa</taxon>
        <taxon>Placobranchoidea</taxon>
        <taxon>Plakobranchidae</taxon>
        <taxon>Elysia</taxon>
    </lineage>
</organism>
<dbReference type="FunFam" id="1.10.220.10:FF:000003">
    <property type="entry name" value="Annexin"/>
    <property type="match status" value="4"/>
</dbReference>
<comment type="caution">
    <text evidence="7">The sequence shown here is derived from an EMBL/GenBank/DDBJ whole genome shotgun (WGS) entry which is preliminary data.</text>
</comment>
<evidence type="ECO:0000256" key="6">
    <source>
        <dbReference type="SAM" id="MobiDB-lite"/>
    </source>
</evidence>
<dbReference type="GO" id="GO:0001786">
    <property type="term" value="F:phosphatidylserine binding"/>
    <property type="evidence" value="ECO:0007669"/>
    <property type="project" value="TreeGrafter"/>
</dbReference>
<accession>A0AAV4IFF3</accession>
<dbReference type="PRINTS" id="PR00196">
    <property type="entry name" value="ANNEXIN"/>
</dbReference>
<comment type="similarity">
    <text evidence="1 5">Belongs to the annexin family.</text>
</comment>
<dbReference type="Proteomes" id="UP000762676">
    <property type="component" value="Unassembled WGS sequence"/>
</dbReference>
<dbReference type="SUPFAM" id="SSF47874">
    <property type="entry name" value="Annexin"/>
    <property type="match status" value="5"/>
</dbReference>
<keyword evidence="3 5" id="KW-0677">Repeat</keyword>
<dbReference type="InterPro" id="IPR018502">
    <property type="entry name" value="Annexin_repeat"/>
</dbReference>
<keyword evidence="8" id="KW-1185">Reference proteome</keyword>
<feature type="compositionally biased region" description="Basic and acidic residues" evidence="6">
    <location>
        <begin position="43"/>
        <end position="53"/>
    </location>
</feature>